<reference evidence="3" key="1">
    <citation type="submission" date="2022-06" db="EMBL/GenBank/DDBJ databases">
        <authorList>
            <person name="Dietemann V."/>
            <person name="Ory F."/>
            <person name="Dainat B."/>
            <person name="Oberhansli S."/>
        </authorList>
    </citation>
    <scope>NUCLEOTIDE SEQUENCE</scope>
    <source>
        <strain evidence="3">Ena-SAMPLE-TAB-26-04-2022-14:26:32:270-5432</strain>
    </source>
</reference>
<name>A0ABM9G9S6_9BACL</name>
<accession>A0ABM9G9S6</accession>
<dbReference type="RefSeq" id="WP_261945436.1">
    <property type="nucleotide sequence ID" value="NZ_CALYLO010000011.1"/>
</dbReference>
<comment type="caution">
    <text evidence="3">The sequence shown here is derived from an EMBL/GenBank/DDBJ whole genome shotgun (WGS) entry which is preliminary data.</text>
</comment>
<keyword evidence="2" id="KW-0732">Signal</keyword>
<sequence>MNRVLAVLLICLLFLPSPAVQAAANDVYLDDYYYAHAPAGVAGTFPFKTKSGSTSITFPAATQGISAYKAANTKDYTVRCQVGGTWKNVTVATGHLKADPKQATYTCELETNGEVEAYGAVRWAGDVLNMETRYYLGGSPTQPGDGSSGNSGPGGGKPGDGGGNPGNGGDGGGEKPGPGGPGDGDTFIPISYKAYYVPNRDEYRMDYVAPTGTVGYKLVFRSSSGKMYEREYTSPTGIHYLTCNGTYYMEFYNSSGKLIGKTDPDFFTSQISSQTCASYGEQTGYDDLNARYGQGEISWDDIGADVYEVWKEGNLLDVVTEPKYATSEPGGYTIIAQKGDRVAGQSDLIVEHERIPGGDPDPGIPPGGGCGEICDQLAQLLACPGYDQFLGDLESIMPKPPDWYYVAGIFRDTIVPAMGDEIVRRAPEVAVIVADEFQRREKPVSAPQPLKPFRPNVPTMTDMPSRYTESLDSNVPDFQPDFSESKPFSIPDPMDLTYDNEDKGYEVPPDYAPEAPQYERQETDPEPDQGYQLPEEEDIKPPAYQQPDDDSLPEYKPPDSGEAKIPDYQGPPDDTMPGYENDEMKYPGYHPDIRKGGKP</sequence>
<feature type="region of interest" description="Disordered" evidence="1">
    <location>
        <begin position="134"/>
        <end position="184"/>
    </location>
</feature>
<protein>
    <submittedName>
        <fullName evidence="3">Uncharacterized protein</fullName>
    </submittedName>
</protein>
<evidence type="ECO:0000256" key="1">
    <source>
        <dbReference type="SAM" id="MobiDB-lite"/>
    </source>
</evidence>
<feature type="compositionally biased region" description="Gly residues" evidence="1">
    <location>
        <begin position="146"/>
        <end position="183"/>
    </location>
</feature>
<evidence type="ECO:0000256" key="2">
    <source>
        <dbReference type="SAM" id="SignalP"/>
    </source>
</evidence>
<feature type="region of interest" description="Disordered" evidence="1">
    <location>
        <begin position="440"/>
        <end position="599"/>
    </location>
</feature>
<feature type="chain" id="PRO_5046529980" evidence="2">
    <location>
        <begin position="23"/>
        <end position="599"/>
    </location>
</feature>
<evidence type="ECO:0000313" key="3">
    <source>
        <dbReference type="EMBL" id="CAH8248504.1"/>
    </source>
</evidence>
<feature type="signal peptide" evidence="2">
    <location>
        <begin position="1"/>
        <end position="22"/>
    </location>
</feature>
<proteinExistence type="predicted"/>
<organism evidence="3 4">
    <name type="scientific">Paenibacillus melissococcoides</name>
    <dbReference type="NCBI Taxonomy" id="2912268"/>
    <lineage>
        <taxon>Bacteria</taxon>
        <taxon>Bacillati</taxon>
        <taxon>Bacillota</taxon>
        <taxon>Bacilli</taxon>
        <taxon>Bacillales</taxon>
        <taxon>Paenibacillaceae</taxon>
        <taxon>Paenibacillus</taxon>
    </lineage>
</organism>
<feature type="compositionally biased region" description="Basic and acidic residues" evidence="1">
    <location>
        <begin position="556"/>
        <end position="565"/>
    </location>
</feature>
<evidence type="ECO:0000313" key="4">
    <source>
        <dbReference type="Proteomes" id="UP001154322"/>
    </source>
</evidence>
<dbReference type="EMBL" id="CALYLO010000011">
    <property type="protein sequence ID" value="CAH8248504.1"/>
    <property type="molecule type" value="Genomic_DNA"/>
</dbReference>
<gene>
    <name evidence="3" type="ORF">WJ0W_007172</name>
</gene>
<keyword evidence="4" id="KW-1185">Reference proteome</keyword>
<dbReference type="Proteomes" id="UP001154322">
    <property type="component" value="Unassembled WGS sequence"/>
</dbReference>